<reference evidence="3 4" key="1">
    <citation type="submission" date="2020-08" db="EMBL/GenBank/DDBJ databases">
        <title>Genomic Encyclopedia of Type Strains, Phase IV (KMG-V): Genome sequencing to study the core and pangenomes of soil and plant-associated prokaryotes.</title>
        <authorList>
            <person name="Whitman W."/>
        </authorList>
    </citation>
    <scope>NUCLEOTIDE SEQUENCE [LARGE SCALE GENOMIC DNA]</scope>
    <source>
        <strain evidence="3 4">SEMIA 4060</strain>
    </source>
</reference>
<evidence type="ECO:0000256" key="1">
    <source>
        <dbReference type="SAM" id="MobiDB-lite"/>
    </source>
</evidence>
<evidence type="ECO:0000313" key="4">
    <source>
        <dbReference type="Proteomes" id="UP000565576"/>
    </source>
</evidence>
<dbReference type="AlphaFoldDB" id="A0A7X0IXG8"/>
<feature type="region of interest" description="Disordered" evidence="1">
    <location>
        <begin position="202"/>
        <end position="232"/>
    </location>
</feature>
<evidence type="ECO:0000256" key="2">
    <source>
        <dbReference type="SAM" id="Phobius"/>
    </source>
</evidence>
<dbReference type="EMBL" id="JACHBG010000016">
    <property type="protein sequence ID" value="MBB6487742.1"/>
    <property type="molecule type" value="Genomic_DNA"/>
</dbReference>
<keyword evidence="2" id="KW-0812">Transmembrane</keyword>
<proteinExistence type="predicted"/>
<comment type="caution">
    <text evidence="3">The sequence shown here is derived from an EMBL/GenBank/DDBJ whole genome shotgun (WGS) entry which is preliminary data.</text>
</comment>
<keyword evidence="2" id="KW-0472">Membrane</keyword>
<accession>A0A7X0IXG8</accession>
<protein>
    <submittedName>
        <fullName evidence="3">Cell division protein ZapA (FtsZ GTPase activity inhibitor)</fullName>
    </submittedName>
</protein>
<sequence>MKITLRRVGLAVAAIVVFIVLWSSFCLFVYGAWVPTTPEPHECKQAERVISEAKDFAAQSEDALARLQLICAIKRANQWYYQNAKINQILYSSGTLSIIFLSFFTALLIAAEASKKSEKWRILTLSLPLLSTAVATTMSQFHFQESWELRENGRIAAEDLLARTEMLPISKAEFSSAIADIRQNLVDLQKSQASRYFAYRFTPSDNPQIGGNADDSDKGKSSEASAQSMRPK</sequence>
<dbReference type="Proteomes" id="UP000565576">
    <property type="component" value="Unassembled WGS sequence"/>
</dbReference>
<feature type="compositionally biased region" description="Polar residues" evidence="1">
    <location>
        <begin position="222"/>
        <end position="232"/>
    </location>
</feature>
<feature type="transmembrane region" description="Helical" evidence="2">
    <location>
        <begin position="89"/>
        <end position="110"/>
    </location>
</feature>
<evidence type="ECO:0000313" key="3">
    <source>
        <dbReference type="EMBL" id="MBB6487742.1"/>
    </source>
</evidence>
<feature type="transmembrane region" description="Helical" evidence="2">
    <location>
        <begin position="12"/>
        <end position="33"/>
    </location>
</feature>
<dbReference type="RefSeq" id="WP_184708907.1">
    <property type="nucleotide sequence ID" value="NZ_JACHBG010000016.1"/>
</dbReference>
<organism evidence="3 4">
    <name type="scientific">Rhizobium lusitanum</name>
    <dbReference type="NCBI Taxonomy" id="293958"/>
    <lineage>
        <taxon>Bacteria</taxon>
        <taxon>Pseudomonadati</taxon>
        <taxon>Pseudomonadota</taxon>
        <taxon>Alphaproteobacteria</taxon>
        <taxon>Hyphomicrobiales</taxon>
        <taxon>Rhizobiaceae</taxon>
        <taxon>Rhizobium/Agrobacterium group</taxon>
        <taxon>Rhizobium</taxon>
    </lineage>
</organism>
<keyword evidence="2" id="KW-1133">Transmembrane helix</keyword>
<name>A0A7X0IXG8_9HYPH</name>
<gene>
    <name evidence="3" type="ORF">GGD46_005052</name>
</gene>